<dbReference type="SUPFAM" id="SSF82199">
    <property type="entry name" value="SET domain"/>
    <property type="match status" value="1"/>
</dbReference>
<dbReference type="PROSITE" id="PS50280">
    <property type="entry name" value="SET"/>
    <property type="match status" value="1"/>
</dbReference>
<dbReference type="Proteomes" id="UP001152484">
    <property type="component" value="Unassembled WGS sequence"/>
</dbReference>
<name>A0A9P0YX40_CUSEU</name>
<comment type="caution">
    <text evidence="2">The sequence shown here is derived from an EMBL/GenBank/DDBJ whole genome shotgun (WGS) entry which is preliminary data.</text>
</comment>
<protein>
    <recommendedName>
        <fullName evidence="1">SET domain-containing protein</fullName>
    </recommendedName>
</protein>
<accession>A0A9P0YX40</accession>
<proteinExistence type="predicted"/>
<evidence type="ECO:0000259" key="1">
    <source>
        <dbReference type="PROSITE" id="PS50280"/>
    </source>
</evidence>
<dbReference type="EMBL" id="CAMAPE010000010">
    <property type="protein sequence ID" value="CAH9078530.1"/>
    <property type="molecule type" value="Genomic_DNA"/>
</dbReference>
<dbReference type="Gene3D" id="1.10.220.160">
    <property type="match status" value="1"/>
</dbReference>
<keyword evidence="3" id="KW-1185">Reference proteome</keyword>
<evidence type="ECO:0000313" key="2">
    <source>
        <dbReference type="EMBL" id="CAH9078530.1"/>
    </source>
</evidence>
<dbReference type="Gene3D" id="6.10.140.2220">
    <property type="match status" value="1"/>
</dbReference>
<sequence>MEMIAVEDIGIGQDLTPPILPIAAALHDSSRFSHCSACFSPLHDSPDSHTAPPHFLRYCSRLCSSLDSPLHFSSAEFHLLRHPATPTSPETSDLRLSLRLLHRFETLRLVSRNDAALDRIGGMMTNRAELLRKEIEVDVETCEEYEEVSERIREGARAMAAARRMRDGLNLESSLAEDCAMEEAVLCLVLTNAVEVQDSTGCSVGVAVYGPSFSWINHSCSPNSSYRFSTVPSSGAASSWLIHPKPTDGDNRNGSELINTNLSLKFLSSLGIEEGYGPSLIMRSIKDIKKGEEVLITYTDLLQPKGMRRFELRLKYRFLCCCNRCNADPKSYVDHILEEVSFTSLGCSTSTITSNFCGDFNFTNKKLVARFDDAIDEFLASDNSISCCSELENLLTHGYPTETTCETLKLHPLHHLSLKAYTTLASAYKALASDLFALNPMSDKDNLKAFSFSKASAAYSLLLAGSTHHLFLFEPSLIVSYANFWTSAGQSLLSLVEEFSSFSSQSCKKCTLHKQDFNVELPEISGQFLNCVSDLIPKVWHFLSEEGRFLVLVKDPIDFRWIGSMGFSILAPDNASSELKSNAETESVDSTYVKKCLFQVGFHCVLYGSFLSSLCSGQQIIP</sequence>
<organism evidence="2 3">
    <name type="scientific">Cuscuta europaea</name>
    <name type="common">European dodder</name>
    <dbReference type="NCBI Taxonomy" id="41803"/>
    <lineage>
        <taxon>Eukaryota</taxon>
        <taxon>Viridiplantae</taxon>
        <taxon>Streptophyta</taxon>
        <taxon>Embryophyta</taxon>
        <taxon>Tracheophyta</taxon>
        <taxon>Spermatophyta</taxon>
        <taxon>Magnoliopsida</taxon>
        <taxon>eudicotyledons</taxon>
        <taxon>Gunneridae</taxon>
        <taxon>Pentapetalae</taxon>
        <taxon>asterids</taxon>
        <taxon>lamiids</taxon>
        <taxon>Solanales</taxon>
        <taxon>Convolvulaceae</taxon>
        <taxon>Cuscuteae</taxon>
        <taxon>Cuscuta</taxon>
        <taxon>Cuscuta subgen. Cuscuta</taxon>
    </lineage>
</organism>
<dbReference type="PANTHER" id="PTHR47780">
    <property type="entry name" value="PROTEIN SET DOMAIN GROUP 41"/>
    <property type="match status" value="1"/>
</dbReference>
<dbReference type="Gene3D" id="2.170.270.10">
    <property type="entry name" value="SET domain"/>
    <property type="match status" value="2"/>
</dbReference>
<dbReference type="Pfam" id="PF00856">
    <property type="entry name" value="SET"/>
    <property type="match status" value="1"/>
</dbReference>
<reference evidence="2" key="1">
    <citation type="submission" date="2022-07" db="EMBL/GenBank/DDBJ databases">
        <authorList>
            <person name="Macas J."/>
            <person name="Novak P."/>
            <person name="Neumann P."/>
        </authorList>
    </citation>
    <scope>NUCLEOTIDE SEQUENCE</scope>
</reference>
<dbReference type="PANTHER" id="PTHR47780:SF1">
    <property type="entry name" value="PROTEIN SET DOMAIN GROUP 41"/>
    <property type="match status" value="1"/>
</dbReference>
<feature type="domain" description="SET" evidence="1">
    <location>
        <begin position="137"/>
        <end position="299"/>
    </location>
</feature>
<dbReference type="OrthoDB" id="5945798at2759"/>
<dbReference type="InterPro" id="IPR046341">
    <property type="entry name" value="SET_dom_sf"/>
</dbReference>
<gene>
    <name evidence="2" type="ORF">CEURO_LOCUS6786</name>
</gene>
<dbReference type="InterPro" id="IPR001214">
    <property type="entry name" value="SET_dom"/>
</dbReference>
<evidence type="ECO:0000313" key="3">
    <source>
        <dbReference type="Proteomes" id="UP001152484"/>
    </source>
</evidence>
<dbReference type="CDD" id="cd20071">
    <property type="entry name" value="SET_SMYD"/>
    <property type="match status" value="1"/>
</dbReference>
<dbReference type="AlphaFoldDB" id="A0A9P0YX40"/>